<reference evidence="1 2" key="1">
    <citation type="submission" date="2011-07" db="EMBL/GenBank/DDBJ databases">
        <authorList>
            <person name="Coyne R."/>
            <person name="Brami D."/>
            <person name="Johnson J."/>
            <person name="Hostetler J."/>
            <person name="Hannick L."/>
            <person name="Clark T."/>
            <person name="Cassidy-Hanley D."/>
            <person name="Inman J."/>
        </authorList>
    </citation>
    <scope>NUCLEOTIDE SEQUENCE [LARGE SCALE GENOMIC DNA]</scope>
    <source>
        <strain evidence="1 2">G5</strain>
    </source>
</reference>
<keyword evidence="2" id="KW-1185">Reference proteome</keyword>
<dbReference type="GeneID" id="14908311"/>
<accession>G0QRJ9</accession>
<dbReference type="AlphaFoldDB" id="G0QRJ9"/>
<sequence>MYQITKNLDIMEVLLDLQIITICLSEHKNLLSKVTSNQKKVSKEKNGQVLILQMPQTILQLVNLVRRFYLYPFTILSMYSQLTLLNLKVEIKIPKYKIYNTKSNSIILTKDNGPLFILDIPVVKEKPFYTYNLIIKFLIHTLSKMQLIMTMKFTYCIQDKAFNIKTSLEI</sequence>
<name>G0QRJ9_ICHMU</name>
<dbReference type="Proteomes" id="UP000008983">
    <property type="component" value="Unassembled WGS sequence"/>
</dbReference>
<gene>
    <name evidence="1" type="ORF">IMG5_094390</name>
</gene>
<evidence type="ECO:0000313" key="1">
    <source>
        <dbReference type="EMBL" id="EGR32153.1"/>
    </source>
</evidence>
<evidence type="ECO:0000313" key="2">
    <source>
        <dbReference type="Proteomes" id="UP000008983"/>
    </source>
</evidence>
<dbReference type="InParanoid" id="G0QRJ9"/>
<proteinExistence type="predicted"/>
<dbReference type="EMBL" id="GL983771">
    <property type="protein sequence ID" value="EGR32153.1"/>
    <property type="molecule type" value="Genomic_DNA"/>
</dbReference>
<dbReference type="RefSeq" id="XP_004035639.1">
    <property type="nucleotide sequence ID" value="XM_004035591.1"/>
</dbReference>
<organism evidence="1 2">
    <name type="scientific">Ichthyophthirius multifiliis</name>
    <name type="common">White spot disease agent</name>
    <name type="synonym">Ich</name>
    <dbReference type="NCBI Taxonomy" id="5932"/>
    <lineage>
        <taxon>Eukaryota</taxon>
        <taxon>Sar</taxon>
        <taxon>Alveolata</taxon>
        <taxon>Ciliophora</taxon>
        <taxon>Intramacronucleata</taxon>
        <taxon>Oligohymenophorea</taxon>
        <taxon>Hymenostomatida</taxon>
        <taxon>Ophryoglenina</taxon>
        <taxon>Ichthyophthirius</taxon>
    </lineage>
</organism>
<protein>
    <submittedName>
        <fullName evidence="1">Uncharacterized protein</fullName>
    </submittedName>
</protein>